<proteinExistence type="predicted"/>
<dbReference type="Proteomes" id="UP000487221">
    <property type="component" value="Unassembled WGS sequence"/>
</dbReference>
<reference evidence="3" key="1">
    <citation type="submission" date="2017-04" db="EMBL/GenBank/DDBJ databases">
        <title>Function of individual gut microbiota members based on whole genome sequencing of pure cultures obtained from chicken caecum.</title>
        <authorList>
            <person name="Medvecky M."/>
            <person name="Cejkova D."/>
            <person name="Polansky O."/>
            <person name="Karasova D."/>
            <person name="Kubasova T."/>
            <person name="Cizek A."/>
            <person name="Rychlik I."/>
        </authorList>
    </citation>
    <scope>NUCLEOTIDE SEQUENCE [LARGE SCALE GENOMIC DNA]</scope>
    <source>
        <strain evidence="3">An67</strain>
    </source>
</reference>
<dbReference type="RefSeq" id="WP_087332595.1">
    <property type="nucleotide sequence ID" value="NZ_NFHS01000003.1"/>
</dbReference>
<reference evidence="2" key="2">
    <citation type="journal article" date="2018" name="BMC Genomics">
        <title>Whole genome sequencing and function prediction of 133 gut anaerobes isolated from chicken caecum in pure cultures.</title>
        <authorList>
            <person name="Medvecky M."/>
            <person name="Cejkova D."/>
            <person name="Polansky O."/>
            <person name="Karasova D."/>
            <person name="Kubasova T."/>
            <person name="Cizek A."/>
            <person name="Rychlik I."/>
        </authorList>
    </citation>
    <scope>NUCLEOTIDE SEQUENCE</scope>
    <source>
        <strain evidence="2">An67</strain>
    </source>
</reference>
<dbReference type="Proteomes" id="UP000196329">
    <property type="component" value="Unassembled WGS sequence"/>
</dbReference>
<gene>
    <name evidence="2" type="ORF">B5G17_08535</name>
    <name evidence="1" type="ORF">GAQ44_03215</name>
</gene>
<comment type="caution">
    <text evidence="2">The sequence shown here is derived from an EMBL/GenBank/DDBJ whole genome shotgun (WGS) entry which is preliminary data.</text>
</comment>
<reference evidence="1 4" key="3">
    <citation type="journal article" date="2019" name="Nat. Med.">
        <title>A library of human gut bacterial isolates paired with longitudinal multiomics data enables mechanistic microbiome research.</title>
        <authorList>
            <person name="Poyet M."/>
            <person name="Groussin M."/>
            <person name="Gibbons S.M."/>
            <person name="Avila-Pacheco J."/>
            <person name="Jiang X."/>
            <person name="Kearney S.M."/>
            <person name="Perrotta A.R."/>
            <person name="Berdy B."/>
            <person name="Zhao S."/>
            <person name="Lieberman T.D."/>
            <person name="Swanson P.K."/>
            <person name="Smith M."/>
            <person name="Roesemann S."/>
            <person name="Alexander J.E."/>
            <person name="Rich S.A."/>
            <person name="Livny J."/>
            <person name="Vlamakis H."/>
            <person name="Clish C."/>
            <person name="Bullock K."/>
            <person name="Deik A."/>
            <person name="Scott J."/>
            <person name="Pierce K.A."/>
            <person name="Xavier R.J."/>
            <person name="Alm E.J."/>
        </authorList>
    </citation>
    <scope>NUCLEOTIDE SEQUENCE [LARGE SCALE GENOMIC DNA]</scope>
    <source>
        <strain evidence="1 4">BIOML-A19</strain>
    </source>
</reference>
<evidence type="ECO:0000313" key="1">
    <source>
        <dbReference type="EMBL" id="KAB4187065.1"/>
    </source>
</evidence>
<dbReference type="AlphaFoldDB" id="A0A1Y3V3S8"/>
<accession>A0A1Y3V3S8</accession>
<dbReference type="EMBL" id="WCTY01000004">
    <property type="protein sequence ID" value="KAB4187065.1"/>
    <property type="molecule type" value="Genomic_DNA"/>
</dbReference>
<name>A0A1Y3V3S8_BACUN</name>
<sequence>MKLETKRLVIDRISLEDAGGVSEYLFLLRVEYFVNDWLCSVQTVSAYAAEGATEAVRETTGDNPPTL</sequence>
<evidence type="ECO:0000313" key="2">
    <source>
        <dbReference type="EMBL" id="OUN55724.1"/>
    </source>
</evidence>
<protein>
    <submittedName>
        <fullName evidence="2">Uncharacterized protein</fullName>
    </submittedName>
</protein>
<dbReference type="EMBL" id="NFHS01000003">
    <property type="protein sequence ID" value="OUN55724.1"/>
    <property type="molecule type" value="Genomic_DNA"/>
</dbReference>
<evidence type="ECO:0000313" key="3">
    <source>
        <dbReference type="Proteomes" id="UP000196329"/>
    </source>
</evidence>
<organism evidence="2 3">
    <name type="scientific">Bacteroides uniformis</name>
    <dbReference type="NCBI Taxonomy" id="820"/>
    <lineage>
        <taxon>Bacteria</taxon>
        <taxon>Pseudomonadati</taxon>
        <taxon>Bacteroidota</taxon>
        <taxon>Bacteroidia</taxon>
        <taxon>Bacteroidales</taxon>
        <taxon>Bacteroidaceae</taxon>
        <taxon>Bacteroides</taxon>
    </lineage>
</organism>
<evidence type="ECO:0000313" key="4">
    <source>
        <dbReference type="Proteomes" id="UP000487221"/>
    </source>
</evidence>